<evidence type="ECO:0000256" key="2">
    <source>
        <dbReference type="SAM" id="Phobius"/>
    </source>
</evidence>
<dbReference type="RefSeq" id="XP_008608211.1">
    <property type="nucleotide sequence ID" value="XM_008609989.1"/>
</dbReference>
<feature type="transmembrane region" description="Helical" evidence="2">
    <location>
        <begin position="139"/>
        <end position="160"/>
    </location>
</feature>
<feature type="transmembrane region" description="Helical" evidence="2">
    <location>
        <begin position="167"/>
        <end position="186"/>
    </location>
</feature>
<feature type="transmembrane region" description="Helical" evidence="2">
    <location>
        <begin position="192"/>
        <end position="212"/>
    </location>
</feature>
<organism evidence="3 4">
    <name type="scientific">Saprolegnia diclina (strain VS20)</name>
    <dbReference type="NCBI Taxonomy" id="1156394"/>
    <lineage>
        <taxon>Eukaryota</taxon>
        <taxon>Sar</taxon>
        <taxon>Stramenopiles</taxon>
        <taxon>Oomycota</taxon>
        <taxon>Saprolegniomycetes</taxon>
        <taxon>Saprolegniales</taxon>
        <taxon>Saprolegniaceae</taxon>
        <taxon>Saprolegnia</taxon>
    </lineage>
</organism>
<feature type="region of interest" description="Disordered" evidence="1">
    <location>
        <begin position="1"/>
        <end position="24"/>
    </location>
</feature>
<dbReference type="Proteomes" id="UP000030762">
    <property type="component" value="Unassembled WGS sequence"/>
</dbReference>
<proteinExistence type="predicted"/>
<feature type="transmembrane region" description="Helical" evidence="2">
    <location>
        <begin position="116"/>
        <end position="133"/>
    </location>
</feature>
<keyword evidence="2" id="KW-0812">Transmembrane</keyword>
<dbReference type="EMBL" id="JH767141">
    <property type="protein sequence ID" value="EQC38619.1"/>
    <property type="molecule type" value="Genomic_DNA"/>
</dbReference>
<feature type="transmembrane region" description="Helical" evidence="2">
    <location>
        <begin position="526"/>
        <end position="542"/>
    </location>
</feature>
<dbReference type="OMA" id="HEYGAFV"/>
<keyword evidence="2" id="KW-1133">Transmembrane helix</keyword>
<protein>
    <submittedName>
        <fullName evidence="3">Uncharacterized protein</fullName>
    </submittedName>
</protein>
<keyword evidence="2" id="KW-0472">Membrane</keyword>
<evidence type="ECO:0000313" key="4">
    <source>
        <dbReference type="Proteomes" id="UP000030762"/>
    </source>
</evidence>
<keyword evidence="4" id="KW-1185">Reference proteome</keyword>
<evidence type="ECO:0000313" key="3">
    <source>
        <dbReference type="EMBL" id="EQC38619.1"/>
    </source>
</evidence>
<dbReference type="GeneID" id="19945047"/>
<feature type="transmembrane region" description="Helical" evidence="2">
    <location>
        <begin position="498"/>
        <end position="520"/>
    </location>
</feature>
<feature type="transmembrane region" description="Helical" evidence="2">
    <location>
        <begin position="219"/>
        <end position="240"/>
    </location>
</feature>
<dbReference type="eggNOG" id="ENOG502SH63">
    <property type="taxonomic scope" value="Eukaryota"/>
</dbReference>
<accession>T0QKQ5</accession>
<evidence type="ECO:0000256" key="1">
    <source>
        <dbReference type="SAM" id="MobiDB-lite"/>
    </source>
</evidence>
<reference evidence="3 4" key="1">
    <citation type="submission" date="2012-04" db="EMBL/GenBank/DDBJ databases">
        <title>The Genome Sequence of Saprolegnia declina VS20.</title>
        <authorList>
            <consortium name="The Broad Institute Genome Sequencing Platform"/>
            <person name="Russ C."/>
            <person name="Nusbaum C."/>
            <person name="Tyler B."/>
            <person name="van West P."/>
            <person name="Dieguez-Uribeondo J."/>
            <person name="de Bruijn I."/>
            <person name="Tripathy S."/>
            <person name="Jiang R."/>
            <person name="Young S.K."/>
            <person name="Zeng Q."/>
            <person name="Gargeya S."/>
            <person name="Fitzgerald M."/>
            <person name="Haas B."/>
            <person name="Abouelleil A."/>
            <person name="Alvarado L."/>
            <person name="Arachchi H.M."/>
            <person name="Berlin A."/>
            <person name="Chapman S.B."/>
            <person name="Goldberg J."/>
            <person name="Griggs A."/>
            <person name="Gujja S."/>
            <person name="Hansen M."/>
            <person name="Howarth C."/>
            <person name="Imamovic A."/>
            <person name="Larimer J."/>
            <person name="McCowen C."/>
            <person name="Montmayeur A."/>
            <person name="Murphy C."/>
            <person name="Neiman D."/>
            <person name="Pearson M."/>
            <person name="Priest M."/>
            <person name="Roberts A."/>
            <person name="Saif S."/>
            <person name="Shea T."/>
            <person name="Sisk P."/>
            <person name="Sykes S."/>
            <person name="Wortman J."/>
            <person name="Nusbaum C."/>
            <person name="Birren B."/>
        </authorList>
    </citation>
    <scope>NUCLEOTIDE SEQUENCE [LARGE SCALE GENOMIC DNA]</scope>
    <source>
        <strain evidence="3 4">VS20</strain>
    </source>
</reference>
<dbReference type="VEuPathDB" id="FungiDB:SDRG_04320"/>
<feature type="transmembrane region" description="Helical" evidence="2">
    <location>
        <begin position="444"/>
        <end position="462"/>
    </location>
</feature>
<name>T0QKQ5_SAPDV</name>
<sequence length="641" mass="71758">MLSPESTAYYRVAPPTRPRSAKTVQSPSLKVIQRQLQLETAPSIDVEGVILSSLDVAAECLSLTDAFERSKTRRSYEMHVKELIDRVGMHRMTLRFLPQYEAAFARMLHRAALRRIRYTLLLGCISLLGKTLYTQCSGTPAPVVWIGTGCALSALAIAFGCTYREAWTGYCEVYTSFAFVVVAAELTAQKLLLSRPGPVLELFVCFIPIFGITRLRFDVAWRVVAATISMHLVALLAAGQETVPDIGFQAFSYLGGIVGGAVAHYRVEVLRRRNYTLHLPFYPRELYRDEIFSQCKTPATSKHALLHPLTLQFKHPAIEATFYRHWYLLDGSPFEPLDNRRLHKHAFRAIRYAVQSVLFQQLLLAIQDRRYLMVTDTPLWPYHAALALRMSVVAAYFGAQICMHRLGRAYYETSAVTGSPVVLEESPALLEAPPRTYVHRMQQLSTAIVFGHVLSMGSILLFCTLSLTAQPVAAPCYYLGLLNAILFPHRSGLRVRFIYATGGTVAAAVVFLSVCTLVSPTHVHEYGAFVAIVLVLGMLTSYEEEALRRSFFVRRSLRTHDFFQWHGAVRRLVPFVRRRLAKTRGLPRLQVTPLTTTTTTIFGPTKIPTCNLLAKASRCGMYWDICQAGVAVVLLVAATSQ</sequence>
<dbReference type="OrthoDB" id="66514at2759"/>
<feature type="transmembrane region" description="Helical" evidence="2">
    <location>
        <begin position="246"/>
        <end position="265"/>
    </location>
</feature>
<dbReference type="AlphaFoldDB" id="T0QKQ5"/>
<dbReference type="InParanoid" id="T0QKQ5"/>
<gene>
    <name evidence="3" type="ORF">SDRG_04320</name>
</gene>